<proteinExistence type="predicted"/>
<keyword evidence="2" id="KW-0489">Methyltransferase</keyword>
<dbReference type="InterPro" id="IPR029063">
    <property type="entry name" value="SAM-dependent_MTases_sf"/>
</dbReference>
<accession>A0ABV1K9B4</accession>
<dbReference type="GO" id="GO:0008168">
    <property type="term" value="F:methyltransferase activity"/>
    <property type="evidence" value="ECO:0007669"/>
    <property type="project" value="UniProtKB-KW"/>
</dbReference>
<dbReference type="InterPro" id="IPR041698">
    <property type="entry name" value="Methyltransf_25"/>
</dbReference>
<keyword evidence="2" id="KW-0808">Transferase</keyword>
<dbReference type="GO" id="GO:0032259">
    <property type="term" value="P:methylation"/>
    <property type="evidence" value="ECO:0007669"/>
    <property type="project" value="UniProtKB-KW"/>
</dbReference>
<dbReference type="Proteomes" id="UP001494902">
    <property type="component" value="Unassembled WGS sequence"/>
</dbReference>
<reference evidence="2 3" key="1">
    <citation type="submission" date="2024-03" db="EMBL/GenBank/DDBJ databases">
        <title>Draft genome sequence of Pseudonocardia nematodicida JCM 31783.</title>
        <authorList>
            <person name="Butdee W."/>
            <person name="Duangmal K."/>
        </authorList>
    </citation>
    <scope>NUCLEOTIDE SEQUENCE [LARGE SCALE GENOMIC DNA]</scope>
    <source>
        <strain evidence="2 3">JCM 31783</strain>
    </source>
</reference>
<dbReference type="Gene3D" id="3.40.50.150">
    <property type="entry name" value="Vaccinia Virus protein VP39"/>
    <property type="match status" value="1"/>
</dbReference>
<sequence length="223" mass="23552">MKDWDAESAVLAARALAEGRPTGWFEELYAAGERGETTVPWNRTAPAPQLTDWVPTLGDPDGRRAVVVGCGLGGDAEFVAAAGFTTTAFDIAPTAVATARGRYPGSPVDYRVADLLDLPDEWARAFDVVVEIINVQALPVSLRPAATAAVAALVAPGGDLLVVENVRGDGDPPSSRPPWAFTRAEITAFAGHGLEPVSPARSSGLPVRWTAVFRRKDRKPGPE</sequence>
<dbReference type="EMBL" id="JBEDNQ010000004">
    <property type="protein sequence ID" value="MEQ3551066.1"/>
    <property type="molecule type" value="Genomic_DNA"/>
</dbReference>
<gene>
    <name evidence="2" type="ORF">WIS52_11340</name>
</gene>
<dbReference type="Pfam" id="PF13649">
    <property type="entry name" value="Methyltransf_25"/>
    <property type="match status" value="1"/>
</dbReference>
<dbReference type="SUPFAM" id="SSF53335">
    <property type="entry name" value="S-adenosyl-L-methionine-dependent methyltransferases"/>
    <property type="match status" value="1"/>
</dbReference>
<feature type="domain" description="Methyltransferase" evidence="1">
    <location>
        <begin position="68"/>
        <end position="158"/>
    </location>
</feature>
<organism evidence="2 3">
    <name type="scientific">Pseudonocardia nematodicida</name>
    <dbReference type="NCBI Taxonomy" id="1206997"/>
    <lineage>
        <taxon>Bacteria</taxon>
        <taxon>Bacillati</taxon>
        <taxon>Actinomycetota</taxon>
        <taxon>Actinomycetes</taxon>
        <taxon>Pseudonocardiales</taxon>
        <taxon>Pseudonocardiaceae</taxon>
        <taxon>Pseudonocardia</taxon>
    </lineage>
</organism>
<evidence type="ECO:0000259" key="1">
    <source>
        <dbReference type="Pfam" id="PF13649"/>
    </source>
</evidence>
<dbReference type="RefSeq" id="WP_349298139.1">
    <property type="nucleotide sequence ID" value="NZ_JBEDNQ010000004.1"/>
</dbReference>
<keyword evidence="3" id="KW-1185">Reference proteome</keyword>
<comment type="caution">
    <text evidence="2">The sequence shown here is derived from an EMBL/GenBank/DDBJ whole genome shotgun (WGS) entry which is preliminary data.</text>
</comment>
<evidence type="ECO:0000313" key="3">
    <source>
        <dbReference type="Proteomes" id="UP001494902"/>
    </source>
</evidence>
<protein>
    <submittedName>
        <fullName evidence="2">Methyltransferase domain-containing protein</fullName>
    </submittedName>
</protein>
<evidence type="ECO:0000313" key="2">
    <source>
        <dbReference type="EMBL" id="MEQ3551066.1"/>
    </source>
</evidence>
<name>A0ABV1K9B4_9PSEU</name>
<dbReference type="CDD" id="cd02440">
    <property type="entry name" value="AdoMet_MTases"/>
    <property type="match status" value="1"/>
</dbReference>